<dbReference type="InterPro" id="IPR019981">
    <property type="entry name" value="Ribosomal_uS11_bac-type"/>
</dbReference>
<protein>
    <recommendedName>
        <fullName evidence="6 7">Small ribosomal subunit protein uS11</fullName>
    </recommendedName>
</protein>
<dbReference type="Gene3D" id="3.30.420.80">
    <property type="entry name" value="Ribosomal protein S11"/>
    <property type="match status" value="1"/>
</dbReference>
<name>A0A2G9YTZ1_9BACT</name>
<evidence type="ECO:0000313" key="11">
    <source>
        <dbReference type="Proteomes" id="UP000229976"/>
    </source>
</evidence>
<evidence type="ECO:0000256" key="7">
    <source>
        <dbReference type="HAMAP-Rule" id="MF_01310"/>
    </source>
</evidence>
<dbReference type="GO" id="GO:0006412">
    <property type="term" value="P:translation"/>
    <property type="evidence" value="ECO:0007669"/>
    <property type="project" value="UniProtKB-UniRule"/>
</dbReference>
<dbReference type="HAMAP" id="MF_01310">
    <property type="entry name" value="Ribosomal_uS11"/>
    <property type="match status" value="1"/>
</dbReference>
<dbReference type="PIRSF" id="PIRSF002131">
    <property type="entry name" value="Ribosomal_S11"/>
    <property type="match status" value="1"/>
</dbReference>
<comment type="function">
    <text evidence="7">Located on the platform of the 30S subunit, it bridges several disparate RNA helices of the 16S rRNA. Forms part of the Shine-Dalgarno cleft in the 70S ribosome.</text>
</comment>
<reference evidence="10 11" key="1">
    <citation type="submission" date="2017-09" db="EMBL/GenBank/DDBJ databases">
        <title>Depth-based differentiation of microbial function through sediment-hosted aquifers and enrichment of novel symbionts in the deep terrestrial subsurface.</title>
        <authorList>
            <person name="Probst A.J."/>
            <person name="Ladd B."/>
            <person name="Jarett J.K."/>
            <person name="Geller-Mcgrath D.E."/>
            <person name="Sieber C.M."/>
            <person name="Emerson J.B."/>
            <person name="Anantharaman K."/>
            <person name="Thomas B.C."/>
            <person name="Malmstrom R."/>
            <person name="Stieglmeier M."/>
            <person name="Klingl A."/>
            <person name="Woyke T."/>
            <person name="Ryan C.M."/>
            <person name="Banfield J.F."/>
        </authorList>
    </citation>
    <scope>NUCLEOTIDE SEQUENCE [LARGE SCALE GENOMIC DNA]</scope>
    <source>
        <strain evidence="10">CG23_combo_of_CG06-09_8_20_14_all_39_17</strain>
    </source>
</reference>
<dbReference type="GO" id="GO:0005840">
    <property type="term" value="C:ribosome"/>
    <property type="evidence" value="ECO:0007669"/>
    <property type="project" value="UniProtKB-KW"/>
</dbReference>
<dbReference type="InterPro" id="IPR036967">
    <property type="entry name" value="Ribosomal_uS11_sf"/>
</dbReference>
<evidence type="ECO:0000256" key="6">
    <source>
        <dbReference type="ARBA" id="ARBA00035160"/>
    </source>
</evidence>
<dbReference type="PROSITE" id="PS00054">
    <property type="entry name" value="RIBOSOMAL_S11"/>
    <property type="match status" value="1"/>
</dbReference>
<feature type="compositionally biased region" description="Basic and acidic residues" evidence="9">
    <location>
        <begin position="8"/>
        <end position="20"/>
    </location>
</feature>
<evidence type="ECO:0000256" key="2">
    <source>
        <dbReference type="ARBA" id="ARBA00022730"/>
    </source>
</evidence>
<comment type="caution">
    <text evidence="10">The sequence shown here is derived from an EMBL/GenBank/DDBJ whole genome shotgun (WGS) entry which is preliminary data.</text>
</comment>
<organism evidence="10 11">
    <name type="scientific">Candidatus Nealsonbacteria bacterium CG23_combo_of_CG06-09_8_20_14_all_39_17</name>
    <dbReference type="NCBI Taxonomy" id="1974722"/>
    <lineage>
        <taxon>Bacteria</taxon>
        <taxon>Candidatus Nealsoniibacteriota</taxon>
    </lineage>
</organism>
<dbReference type="NCBIfam" id="NF003698">
    <property type="entry name" value="PRK05309.1"/>
    <property type="match status" value="1"/>
</dbReference>
<comment type="subunit">
    <text evidence="7">Part of the 30S ribosomal subunit. Interacts with proteins S7 and S18. Binds to IF-3.</text>
</comment>
<sequence length="149" mass="15694">MGKKRIITKNDPKEKKKEEGAGVASSAGKSKISKNVKEGIVFISSSYNNTIITLADSQGNVLFWSTAGKIGFSGAKKCTPFAASKVAEVVAQIIESSGIEKIAVVVKGIGPGRDSAIRSFAAKGINIISIKDVTPAPHNGCRPKKPRRI</sequence>
<dbReference type="Proteomes" id="UP000229976">
    <property type="component" value="Unassembled WGS sequence"/>
</dbReference>
<keyword evidence="5 7" id="KW-0687">Ribonucleoprotein</keyword>
<dbReference type="GO" id="GO:0019843">
    <property type="term" value="F:rRNA binding"/>
    <property type="evidence" value="ECO:0007669"/>
    <property type="project" value="UniProtKB-UniRule"/>
</dbReference>
<keyword evidence="4 7" id="KW-0689">Ribosomal protein</keyword>
<gene>
    <name evidence="7" type="primary">rpsK</name>
    <name evidence="10" type="ORF">COX37_02810</name>
</gene>
<keyword evidence="2 7" id="KW-0699">rRNA-binding</keyword>
<evidence type="ECO:0000256" key="3">
    <source>
        <dbReference type="ARBA" id="ARBA00022884"/>
    </source>
</evidence>
<dbReference type="Pfam" id="PF00411">
    <property type="entry name" value="Ribosomal_S11"/>
    <property type="match status" value="1"/>
</dbReference>
<dbReference type="GO" id="GO:1990904">
    <property type="term" value="C:ribonucleoprotein complex"/>
    <property type="evidence" value="ECO:0007669"/>
    <property type="project" value="UniProtKB-KW"/>
</dbReference>
<dbReference type="AlphaFoldDB" id="A0A2G9YTZ1"/>
<dbReference type="GO" id="GO:0003735">
    <property type="term" value="F:structural constituent of ribosome"/>
    <property type="evidence" value="ECO:0007669"/>
    <property type="project" value="InterPro"/>
</dbReference>
<evidence type="ECO:0000256" key="9">
    <source>
        <dbReference type="SAM" id="MobiDB-lite"/>
    </source>
</evidence>
<accession>A0A2G9YTZ1</accession>
<evidence type="ECO:0000313" key="10">
    <source>
        <dbReference type="EMBL" id="PIP22690.1"/>
    </source>
</evidence>
<comment type="similarity">
    <text evidence="1 7 8">Belongs to the universal ribosomal protein uS11 family.</text>
</comment>
<dbReference type="PANTHER" id="PTHR11759">
    <property type="entry name" value="40S RIBOSOMAL PROTEIN S14/30S RIBOSOMAL PROTEIN S11"/>
    <property type="match status" value="1"/>
</dbReference>
<keyword evidence="3 7" id="KW-0694">RNA-binding</keyword>
<dbReference type="InterPro" id="IPR001971">
    <property type="entry name" value="Ribosomal_uS11"/>
</dbReference>
<evidence type="ECO:0000256" key="4">
    <source>
        <dbReference type="ARBA" id="ARBA00022980"/>
    </source>
</evidence>
<evidence type="ECO:0000256" key="8">
    <source>
        <dbReference type="RuleBase" id="RU003629"/>
    </source>
</evidence>
<dbReference type="EMBL" id="PCRO01000034">
    <property type="protein sequence ID" value="PIP22690.1"/>
    <property type="molecule type" value="Genomic_DNA"/>
</dbReference>
<dbReference type="NCBIfam" id="TIGR03632">
    <property type="entry name" value="uS11_bact"/>
    <property type="match status" value="1"/>
</dbReference>
<feature type="region of interest" description="Disordered" evidence="9">
    <location>
        <begin position="1"/>
        <end position="25"/>
    </location>
</feature>
<evidence type="ECO:0000256" key="1">
    <source>
        <dbReference type="ARBA" id="ARBA00006194"/>
    </source>
</evidence>
<dbReference type="SUPFAM" id="SSF53137">
    <property type="entry name" value="Translational machinery components"/>
    <property type="match status" value="1"/>
</dbReference>
<proteinExistence type="inferred from homology"/>
<evidence type="ECO:0000256" key="5">
    <source>
        <dbReference type="ARBA" id="ARBA00023274"/>
    </source>
</evidence>
<dbReference type="InterPro" id="IPR018102">
    <property type="entry name" value="Ribosomal_uS11_CS"/>
</dbReference>